<evidence type="ECO:0000313" key="1">
    <source>
        <dbReference type="EMBL" id="RWR91898.1"/>
    </source>
</evidence>
<keyword evidence="2" id="KW-1185">Reference proteome</keyword>
<proteinExistence type="predicted"/>
<dbReference type="AlphaFoldDB" id="A0A3S3QYZ2"/>
<comment type="caution">
    <text evidence="1">The sequence shown here is derived from an EMBL/GenBank/DDBJ whole genome shotgun (WGS) entry which is preliminary data.</text>
</comment>
<reference evidence="1 2" key="1">
    <citation type="journal article" date="2019" name="Nat. Plants">
        <title>Stout camphor tree genome fills gaps in understanding of flowering plant genome evolution.</title>
        <authorList>
            <person name="Chaw S.M."/>
            <person name="Liu Y.C."/>
            <person name="Wu Y.W."/>
            <person name="Wang H.Y."/>
            <person name="Lin C.I."/>
            <person name="Wu C.S."/>
            <person name="Ke H.M."/>
            <person name="Chang L.Y."/>
            <person name="Hsu C.Y."/>
            <person name="Yang H.T."/>
            <person name="Sudianto E."/>
            <person name="Hsu M.H."/>
            <person name="Wu K.P."/>
            <person name="Wang L.N."/>
            <person name="Leebens-Mack J.H."/>
            <person name="Tsai I.J."/>
        </authorList>
    </citation>
    <scope>NUCLEOTIDE SEQUENCE [LARGE SCALE GENOMIC DNA]</scope>
    <source>
        <strain evidence="2">cv. Chaw 1501</strain>
        <tissue evidence="1">Young leaves</tissue>
    </source>
</reference>
<dbReference type="EMBL" id="QPKB01000009">
    <property type="protein sequence ID" value="RWR91898.1"/>
    <property type="molecule type" value="Genomic_DNA"/>
</dbReference>
<evidence type="ECO:0000313" key="2">
    <source>
        <dbReference type="Proteomes" id="UP000283530"/>
    </source>
</evidence>
<sequence length="164" mass="18424">MGSYRNKKEDLGDDDWHRPLGYERIPATMACCCDVLVRKKPCNLALEFQISKFRVCMRHGRRRPNSFLSSISKPSPSPPPPPPPADLPNLLLVASLSKTLASSSTRLLDSFPIPISQSLVLQILRKNSLTPSIKIEFFHWASLGPNYKHSAVMLFSTFWGNCLI</sequence>
<gene>
    <name evidence="1" type="ORF">CKAN_02107600</name>
</gene>
<name>A0A3S3QYZ2_9MAGN</name>
<accession>A0A3S3QYZ2</accession>
<protein>
    <submittedName>
        <fullName evidence="1">Pentatricopeptide repeat-containing protein</fullName>
    </submittedName>
</protein>
<dbReference type="STRING" id="337451.A0A3S3QYZ2"/>
<dbReference type="Proteomes" id="UP000283530">
    <property type="component" value="Unassembled WGS sequence"/>
</dbReference>
<organism evidence="1 2">
    <name type="scientific">Cinnamomum micranthum f. kanehirae</name>
    <dbReference type="NCBI Taxonomy" id="337451"/>
    <lineage>
        <taxon>Eukaryota</taxon>
        <taxon>Viridiplantae</taxon>
        <taxon>Streptophyta</taxon>
        <taxon>Embryophyta</taxon>
        <taxon>Tracheophyta</taxon>
        <taxon>Spermatophyta</taxon>
        <taxon>Magnoliopsida</taxon>
        <taxon>Magnoliidae</taxon>
        <taxon>Laurales</taxon>
        <taxon>Lauraceae</taxon>
        <taxon>Cinnamomum</taxon>
    </lineage>
</organism>